<dbReference type="EMBL" id="OV725081">
    <property type="protein sequence ID" value="CAH1400978.1"/>
    <property type="molecule type" value="Genomic_DNA"/>
</dbReference>
<dbReference type="Proteomes" id="UP001152798">
    <property type="component" value="Chromosome 5"/>
</dbReference>
<accession>A0A9P0HEL8</accession>
<reference evidence="1" key="1">
    <citation type="submission" date="2022-01" db="EMBL/GenBank/DDBJ databases">
        <authorList>
            <person name="King R."/>
        </authorList>
    </citation>
    <scope>NUCLEOTIDE SEQUENCE</scope>
</reference>
<evidence type="ECO:0000313" key="1">
    <source>
        <dbReference type="EMBL" id="CAH1400978.1"/>
    </source>
</evidence>
<protein>
    <submittedName>
        <fullName evidence="1">Uncharacterized protein</fullName>
    </submittedName>
</protein>
<gene>
    <name evidence="1" type="ORF">NEZAVI_LOCUS10100</name>
</gene>
<organism evidence="1 2">
    <name type="scientific">Nezara viridula</name>
    <name type="common">Southern green stink bug</name>
    <name type="synonym">Cimex viridulus</name>
    <dbReference type="NCBI Taxonomy" id="85310"/>
    <lineage>
        <taxon>Eukaryota</taxon>
        <taxon>Metazoa</taxon>
        <taxon>Ecdysozoa</taxon>
        <taxon>Arthropoda</taxon>
        <taxon>Hexapoda</taxon>
        <taxon>Insecta</taxon>
        <taxon>Pterygota</taxon>
        <taxon>Neoptera</taxon>
        <taxon>Paraneoptera</taxon>
        <taxon>Hemiptera</taxon>
        <taxon>Heteroptera</taxon>
        <taxon>Panheteroptera</taxon>
        <taxon>Pentatomomorpha</taxon>
        <taxon>Pentatomoidea</taxon>
        <taxon>Pentatomidae</taxon>
        <taxon>Pentatominae</taxon>
        <taxon>Nezara</taxon>
    </lineage>
</organism>
<name>A0A9P0HEL8_NEZVI</name>
<dbReference type="AlphaFoldDB" id="A0A9P0HEL8"/>
<sequence length="99" mass="11343">MVDISILGKYPAKGPRMGMLFRHTLQIFISSKKKGTEKVKLSFMVFKTYARVKQKLIEHNRHWKIERKSIKSSANRIALCDRSFVLGSVSAIFLGVTRS</sequence>
<proteinExistence type="predicted"/>
<keyword evidence="2" id="KW-1185">Reference proteome</keyword>
<evidence type="ECO:0000313" key="2">
    <source>
        <dbReference type="Proteomes" id="UP001152798"/>
    </source>
</evidence>